<reference evidence="11 12" key="1">
    <citation type="journal article" date="2016" name="Nat. Commun.">
        <title>Thousands of microbial genomes shed light on interconnected biogeochemical processes in an aquifer system.</title>
        <authorList>
            <person name="Anantharaman K."/>
            <person name="Brown C.T."/>
            <person name="Hug L.A."/>
            <person name="Sharon I."/>
            <person name="Castelle C.J."/>
            <person name="Probst A.J."/>
            <person name="Thomas B.C."/>
            <person name="Singh A."/>
            <person name="Wilkins M.J."/>
            <person name="Karaoz U."/>
            <person name="Brodie E.L."/>
            <person name="Williams K.H."/>
            <person name="Hubbard S.S."/>
            <person name="Banfield J.F."/>
        </authorList>
    </citation>
    <scope>NUCLEOTIDE SEQUENCE [LARGE SCALE GENOMIC DNA]</scope>
</reference>
<dbReference type="GO" id="GO:0000287">
    <property type="term" value="F:magnesium ion binding"/>
    <property type="evidence" value="ECO:0007669"/>
    <property type="project" value="UniProtKB-UniRule"/>
</dbReference>
<evidence type="ECO:0000256" key="7">
    <source>
        <dbReference type="ARBA" id="ARBA00023134"/>
    </source>
</evidence>
<name>A0A1F5SNU6_9BACT</name>
<dbReference type="HAMAP" id="MF_00011">
    <property type="entry name" value="Adenylosucc_synth"/>
    <property type="match status" value="1"/>
</dbReference>
<dbReference type="SUPFAM" id="SSF52540">
    <property type="entry name" value="P-loop containing nucleoside triphosphate hydrolases"/>
    <property type="match status" value="1"/>
</dbReference>
<comment type="subcellular location">
    <subcellularLocation>
        <location evidence="8">Cytoplasm</location>
    </subcellularLocation>
</comment>
<dbReference type="Proteomes" id="UP000178925">
    <property type="component" value="Unassembled WGS sequence"/>
</dbReference>
<evidence type="ECO:0000256" key="8">
    <source>
        <dbReference type="HAMAP-Rule" id="MF_00011"/>
    </source>
</evidence>
<dbReference type="NCBIfam" id="NF002223">
    <property type="entry name" value="PRK01117.1"/>
    <property type="match status" value="1"/>
</dbReference>
<feature type="binding site" description="in other chain" evidence="8">
    <location>
        <begin position="13"/>
        <end position="16"/>
    </location>
    <ligand>
        <name>IMP</name>
        <dbReference type="ChEBI" id="CHEBI:58053"/>
        <note>ligand shared between dimeric partners</note>
    </ligand>
</feature>
<feature type="binding site" evidence="8">
    <location>
        <position position="13"/>
    </location>
    <ligand>
        <name>Mg(2+)</name>
        <dbReference type="ChEBI" id="CHEBI:18420"/>
    </ligand>
</feature>
<dbReference type="InterPro" id="IPR001114">
    <property type="entry name" value="Adenylosuccinate_synthetase"/>
</dbReference>
<evidence type="ECO:0000256" key="4">
    <source>
        <dbReference type="ARBA" id="ARBA00022741"/>
    </source>
</evidence>
<feature type="binding site" evidence="8">
    <location>
        <begin position="40"/>
        <end position="42"/>
    </location>
    <ligand>
        <name>GTP</name>
        <dbReference type="ChEBI" id="CHEBI:37565"/>
    </ligand>
</feature>
<feature type="region of interest" description="Disordered" evidence="10">
    <location>
        <begin position="278"/>
        <end position="305"/>
    </location>
</feature>
<evidence type="ECO:0000256" key="5">
    <source>
        <dbReference type="ARBA" id="ARBA00022755"/>
    </source>
</evidence>
<dbReference type="GO" id="GO:0046040">
    <property type="term" value="P:IMP metabolic process"/>
    <property type="evidence" value="ECO:0007669"/>
    <property type="project" value="TreeGrafter"/>
</dbReference>
<comment type="subunit">
    <text evidence="1 8">Homodimer.</text>
</comment>
<evidence type="ECO:0000256" key="9">
    <source>
        <dbReference type="PROSITE-ProRule" id="PRU10134"/>
    </source>
</evidence>
<dbReference type="NCBIfam" id="TIGR00184">
    <property type="entry name" value="purA"/>
    <property type="match status" value="1"/>
</dbReference>
<dbReference type="InterPro" id="IPR027417">
    <property type="entry name" value="P-loop_NTPase"/>
</dbReference>
<dbReference type="GO" id="GO:0004019">
    <property type="term" value="F:adenylosuccinate synthase activity"/>
    <property type="evidence" value="ECO:0007669"/>
    <property type="project" value="UniProtKB-UniRule"/>
</dbReference>
<accession>A0A1F5SNU6</accession>
<dbReference type="GO" id="GO:0005737">
    <property type="term" value="C:cytoplasm"/>
    <property type="evidence" value="ECO:0007669"/>
    <property type="project" value="UniProtKB-SubCell"/>
</dbReference>
<feature type="binding site" evidence="8">
    <location>
        <position position="311"/>
    </location>
    <ligand>
        <name>GTP</name>
        <dbReference type="ChEBI" id="CHEBI:37565"/>
    </ligand>
</feature>
<feature type="active site" description="Proton donor" evidence="8">
    <location>
        <position position="41"/>
    </location>
</feature>
<feature type="active site" evidence="9">
    <location>
        <position position="141"/>
    </location>
</feature>
<keyword evidence="4 8" id="KW-0547">Nucleotide-binding</keyword>
<dbReference type="FunFam" id="1.10.300.10:FF:000001">
    <property type="entry name" value="Adenylosuccinate synthetase"/>
    <property type="match status" value="1"/>
</dbReference>
<dbReference type="GO" id="GO:0005525">
    <property type="term" value="F:GTP binding"/>
    <property type="evidence" value="ECO:0007669"/>
    <property type="project" value="UniProtKB-UniRule"/>
</dbReference>
<comment type="similarity">
    <text evidence="8">Belongs to the adenylosuccinate synthetase family.</text>
</comment>
<dbReference type="EMBL" id="MFGC01000011">
    <property type="protein sequence ID" value="OGF28372.1"/>
    <property type="molecule type" value="Genomic_DNA"/>
</dbReference>
<dbReference type="InterPro" id="IPR033128">
    <property type="entry name" value="Adenylosuccin_syn_Lys_AS"/>
</dbReference>
<keyword evidence="5 8" id="KW-0658">Purine biosynthesis</keyword>
<comment type="function">
    <text evidence="8">Plays an important role in the de novo pathway of purine nucleotide biosynthesis. Catalyzes the first committed step in the biosynthesis of AMP from IMP.</text>
</comment>
<feature type="binding site" description="in other chain" evidence="8">
    <location>
        <position position="130"/>
    </location>
    <ligand>
        <name>IMP</name>
        <dbReference type="ChEBI" id="CHEBI:58053"/>
        <note>ligand shared between dimeric partners</note>
    </ligand>
</feature>
<evidence type="ECO:0000313" key="11">
    <source>
        <dbReference type="EMBL" id="OGF28372.1"/>
    </source>
</evidence>
<feature type="binding site" description="in other chain" evidence="8">
    <location>
        <position position="309"/>
    </location>
    <ligand>
        <name>IMP</name>
        <dbReference type="ChEBI" id="CHEBI:58053"/>
        <note>ligand shared between dimeric partners</note>
    </ligand>
</feature>
<evidence type="ECO:0000256" key="6">
    <source>
        <dbReference type="ARBA" id="ARBA00022842"/>
    </source>
</evidence>
<dbReference type="Gene3D" id="1.10.300.10">
    <property type="entry name" value="Adenylosuccinate Synthetase, subunit A, domain 2"/>
    <property type="match status" value="1"/>
</dbReference>
<dbReference type="AlphaFoldDB" id="A0A1F5SNU6"/>
<proteinExistence type="inferred from homology"/>
<feature type="binding site" description="in other chain" evidence="8">
    <location>
        <position position="225"/>
    </location>
    <ligand>
        <name>IMP</name>
        <dbReference type="ChEBI" id="CHEBI:58053"/>
        <note>ligand shared between dimeric partners</note>
    </ligand>
</feature>
<dbReference type="GO" id="GO:0044208">
    <property type="term" value="P:'de novo' AMP biosynthetic process"/>
    <property type="evidence" value="ECO:0007669"/>
    <property type="project" value="UniProtKB-UniRule"/>
</dbReference>
<feature type="binding site" evidence="8">
    <location>
        <begin position="12"/>
        <end position="18"/>
    </location>
    <ligand>
        <name>GTP</name>
        <dbReference type="ChEBI" id="CHEBI:37565"/>
    </ligand>
</feature>
<dbReference type="PROSITE" id="PS00513">
    <property type="entry name" value="ADENYLOSUCCIN_SYN_2"/>
    <property type="match status" value="1"/>
</dbReference>
<evidence type="ECO:0000256" key="2">
    <source>
        <dbReference type="ARBA" id="ARBA00022598"/>
    </source>
</evidence>
<dbReference type="InterPro" id="IPR042109">
    <property type="entry name" value="Adenylosuccinate_synth_dom1"/>
</dbReference>
<dbReference type="SMART" id="SM00788">
    <property type="entry name" value="Adenylsucc_synt"/>
    <property type="match status" value="1"/>
</dbReference>
<comment type="catalytic activity">
    <reaction evidence="8">
        <text>IMP + L-aspartate + GTP = N(6)-(1,2-dicarboxyethyl)-AMP + GDP + phosphate + 2 H(+)</text>
        <dbReference type="Rhea" id="RHEA:15753"/>
        <dbReference type="ChEBI" id="CHEBI:15378"/>
        <dbReference type="ChEBI" id="CHEBI:29991"/>
        <dbReference type="ChEBI" id="CHEBI:37565"/>
        <dbReference type="ChEBI" id="CHEBI:43474"/>
        <dbReference type="ChEBI" id="CHEBI:57567"/>
        <dbReference type="ChEBI" id="CHEBI:58053"/>
        <dbReference type="ChEBI" id="CHEBI:58189"/>
        <dbReference type="EC" id="6.3.4.4"/>
    </reaction>
</comment>
<feature type="active site" description="Proton acceptor" evidence="8">
    <location>
        <position position="13"/>
    </location>
</feature>
<evidence type="ECO:0000256" key="10">
    <source>
        <dbReference type="SAM" id="MobiDB-lite"/>
    </source>
</evidence>
<comment type="caution">
    <text evidence="11">The sequence shown here is derived from an EMBL/GenBank/DDBJ whole genome shotgun (WGS) entry which is preliminary data.</text>
</comment>
<feature type="binding site" evidence="8">
    <location>
        <position position="40"/>
    </location>
    <ligand>
        <name>Mg(2+)</name>
        <dbReference type="ChEBI" id="CHEBI:18420"/>
    </ligand>
</feature>
<comment type="pathway">
    <text evidence="8">Purine metabolism; AMP biosynthesis via de novo pathway; AMP from IMP: step 1/2.</text>
</comment>
<sequence>MSVVSIDGLAWGDEGKGKIIDWLTQDADIVFRYQGGNNAGHSIHVDGKKHIFHTIPSCLLHSGKVGVIGGGVVVDPAVVLEEIEELRQKGITVTPAQLKISGQAHVIMPWHKTLDALKDAARGKQAIGTTQKGIGPVYEAKAGRIGLRLWDIISPEIFKERLATAVPAANRLLTDLFGAAPVNEADIFETYSGYARALAPFVCDTTAFLNEALAHNRTILCEGNQGFLLDVDCGSYPFVTASRTVSGGAVTGTGIPPYALKTIVGVVKAFQTRVGAGPMPTELPDGEGELGDKLRNSGPAKEFGATTGRPRRCGWLDLPLLRYAIRTGGVTALAITKLDALGVLDEIQVCMSYETAAGVMETFNGNANLFAEAKPQYQTLPGWKSDISAIRDFDALPAAAKNYLDFIEKQTGVPVALIGVGPNRAEIIVRKAVF</sequence>
<evidence type="ECO:0000256" key="1">
    <source>
        <dbReference type="ARBA" id="ARBA00011738"/>
    </source>
</evidence>
<keyword evidence="2 8" id="KW-0436">Ligase</keyword>
<evidence type="ECO:0000256" key="3">
    <source>
        <dbReference type="ARBA" id="ARBA00022723"/>
    </source>
</evidence>
<comment type="cofactor">
    <cofactor evidence="8">
        <name>Mg(2+)</name>
        <dbReference type="ChEBI" id="CHEBI:18420"/>
    </cofactor>
    <text evidence="8">Binds 1 Mg(2+) ion per subunit.</text>
</comment>
<dbReference type="STRING" id="1797995.A2242_01275"/>
<feature type="binding site" evidence="8">
    <location>
        <begin position="305"/>
        <end position="311"/>
    </location>
    <ligand>
        <name>substrate</name>
    </ligand>
</feature>
<protein>
    <recommendedName>
        <fullName evidence="8">Adenylosuccinate synthetase</fullName>
        <shortName evidence="8">AMPSase</shortName>
        <shortName evidence="8">AdSS</shortName>
        <ecNumber evidence="8">6.3.4.4</ecNumber>
    </recommendedName>
    <alternativeName>
        <fullName evidence="8">IMP--aspartate ligase</fullName>
    </alternativeName>
</protein>
<feature type="binding site" description="in other chain" evidence="8">
    <location>
        <position position="240"/>
    </location>
    <ligand>
        <name>IMP</name>
        <dbReference type="ChEBI" id="CHEBI:58053"/>
        <note>ligand shared between dimeric partners</note>
    </ligand>
</feature>
<dbReference type="Pfam" id="PF00709">
    <property type="entry name" value="Adenylsucc_synt"/>
    <property type="match status" value="1"/>
</dbReference>
<dbReference type="UniPathway" id="UPA00075">
    <property type="reaction ID" value="UER00335"/>
</dbReference>
<keyword evidence="7 8" id="KW-0342">GTP-binding</keyword>
<dbReference type="PANTHER" id="PTHR11846">
    <property type="entry name" value="ADENYLOSUCCINATE SYNTHETASE"/>
    <property type="match status" value="1"/>
</dbReference>
<dbReference type="CDD" id="cd03108">
    <property type="entry name" value="AdSS"/>
    <property type="match status" value="1"/>
</dbReference>
<organism evidence="11 12">
    <name type="scientific">Candidatus Falkowbacteria bacterium RIFOXYA2_FULL_47_9</name>
    <dbReference type="NCBI Taxonomy" id="1797995"/>
    <lineage>
        <taxon>Bacteria</taxon>
        <taxon>Candidatus Falkowiibacteriota</taxon>
    </lineage>
</organism>
<keyword evidence="8" id="KW-0963">Cytoplasm</keyword>
<feature type="binding site" description="in other chain" evidence="8">
    <location>
        <begin position="38"/>
        <end position="41"/>
    </location>
    <ligand>
        <name>IMP</name>
        <dbReference type="ChEBI" id="CHEBI:58053"/>
        <note>ligand shared between dimeric partners</note>
    </ligand>
</feature>
<dbReference type="Gene3D" id="3.90.170.10">
    <property type="entry name" value="Adenylosuccinate Synthetase, subunit A, domain 3"/>
    <property type="match status" value="1"/>
</dbReference>
<dbReference type="EC" id="6.3.4.4" evidence="8"/>
<gene>
    <name evidence="8" type="primary">purA</name>
    <name evidence="11" type="ORF">A2242_01275</name>
</gene>
<dbReference type="InterPro" id="IPR042111">
    <property type="entry name" value="Adenylosuccinate_synth_dom3"/>
</dbReference>
<keyword evidence="3 8" id="KW-0479">Metal-binding</keyword>
<dbReference type="FunFam" id="3.90.170.10:FF:000001">
    <property type="entry name" value="Adenylosuccinate synthetase"/>
    <property type="match status" value="1"/>
</dbReference>
<dbReference type="PANTHER" id="PTHR11846:SF0">
    <property type="entry name" value="ADENYLOSUCCINATE SYNTHETASE"/>
    <property type="match status" value="1"/>
</dbReference>
<evidence type="ECO:0000313" key="12">
    <source>
        <dbReference type="Proteomes" id="UP000178925"/>
    </source>
</evidence>
<keyword evidence="6 8" id="KW-0460">Magnesium</keyword>
<feature type="binding site" evidence="8">
    <location>
        <position position="144"/>
    </location>
    <ligand>
        <name>IMP</name>
        <dbReference type="ChEBI" id="CHEBI:58053"/>
        <note>ligand shared between dimeric partners</note>
    </ligand>
</feature>
<feature type="binding site" evidence="8">
    <location>
        <begin position="419"/>
        <end position="421"/>
    </location>
    <ligand>
        <name>GTP</name>
        <dbReference type="ChEBI" id="CHEBI:37565"/>
    </ligand>
</feature>
<dbReference type="Gene3D" id="3.40.440.10">
    <property type="entry name" value="Adenylosuccinate Synthetase, subunit A, domain 1"/>
    <property type="match status" value="1"/>
</dbReference>
<dbReference type="InterPro" id="IPR042110">
    <property type="entry name" value="Adenylosuccinate_synth_dom2"/>
</dbReference>
<feature type="binding site" evidence="8">
    <location>
        <begin position="337"/>
        <end position="339"/>
    </location>
    <ligand>
        <name>GTP</name>
        <dbReference type="ChEBI" id="CHEBI:37565"/>
    </ligand>
</feature>